<keyword evidence="3 7" id="KW-0812">Transmembrane</keyword>
<evidence type="ECO:0000256" key="3">
    <source>
        <dbReference type="ARBA" id="ARBA00022692"/>
    </source>
</evidence>
<feature type="region of interest" description="Disordered" evidence="6">
    <location>
        <begin position="440"/>
        <end position="467"/>
    </location>
</feature>
<dbReference type="PANTHER" id="PTHR12570:SF1">
    <property type="entry name" value="MAGNESIUM TRANSPORTER NIPA2"/>
    <property type="match status" value="1"/>
</dbReference>
<dbReference type="InterPro" id="IPR037185">
    <property type="entry name" value="EmrE-like"/>
</dbReference>
<evidence type="ECO:0000256" key="6">
    <source>
        <dbReference type="SAM" id="MobiDB-lite"/>
    </source>
</evidence>
<feature type="transmembrane region" description="Helical" evidence="7">
    <location>
        <begin position="318"/>
        <end position="336"/>
    </location>
</feature>
<feature type="transmembrane region" description="Helical" evidence="7">
    <location>
        <begin position="279"/>
        <end position="297"/>
    </location>
</feature>
<name>A0A674N9R8_TAKRU</name>
<dbReference type="SUPFAM" id="SSF103481">
    <property type="entry name" value="Multidrug resistance efflux transporter EmrE"/>
    <property type="match status" value="1"/>
</dbReference>
<dbReference type="Proteomes" id="UP000005226">
    <property type="component" value="Chromosome 20"/>
</dbReference>
<dbReference type="GO" id="GO:0016020">
    <property type="term" value="C:membrane"/>
    <property type="evidence" value="ECO:0007669"/>
    <property type="project" value="UniProtKB-SubCell"/>
</dbReference>
<reference evidence="8 9" key="1">
    <citation type="journal article" date="2011" name="Genome Biol. Evol.">
        <title>Integration of the genetic map and genome assembly of fugu facilitates insights into distinct features of genome evolution in teleosts and mammals.</title>
        <authorList>
            <person name="Kai W."/>
            <person name="Kikuchi K."/>
            <person name="Tohari S."/>
            <person name="Chew A.K."/>
            <person name="Tay A."/>
            <person name="Fujiwara A."/>
            <person name="Hosoya S."/>
            <person name="Suetake H."/>
            <person name="Naruse K."/>
            <person name="Brenner S."/>
            <person name="Suzuki Y."/>
            <person name="Venkatesh B."/>
        </authorList>
    </citation>
    <scope>NUCLEOTIDE SEQUENCE [LARGE SCALE GENOMIC DNA]</scope>
</reference>
<feature type="transmembrane region" description="Helical" evidence="7">
    <location>
        <begin position="12"/>
        <end position="30"/>
    </location>
</feature>
<evidence type="ECO:0000313" key="9">
    <source>
        <dbReference type="Proteomes" id="UP000005226"/>
    </source>
</evidence>
<dbReference type="PANTHER" id="PTHR12570">
    <property type="match status" value="1"/>
</dbReference>
<evidence type="ECO:0000256" key="1">
    <source>
        <dbReference type="ARBA" id="ARBA00004141"/>
    </source>
</evidence>
<evidence type="ECO:0000313" key="8">
    <source>
        <dbReference type="Ensembl" id="ENSTRUP00000070459.1"/>
    </source>
</evidence>
<keyword evidence="5 7" id="KW-0472">Membrane</keyword>
<dbReference type="InParanoid" id="A0A674N9R8"/>
<dbReference type="GO" id="GO:0015095">
    <property type="term" value="F:magnesium ion transmembrane transporter activity"/>
    <property type="evidence" value="ECO:0007669"/>
    <property type="project" value="InterPro"/>
</dbReference>
<comment type="subcellular location">
    <subcellularLocation>
        <location evidence="1">Membrane</location>
        <topology evidence="1">Multi-pass membrane protein</topology>
    </subcellularLocation>
</comment>
<reference evidence="8" key="2">
    <citation type="submission" date="2025-08" db="UniProtKB">
        <authorList>
            <consortium name="Ensembl"/>
        </authorList>
    </citation>
    <scope>IDENTIFICATION</scope>
</reference>
<evidence type="ECO:0000256" key="2">
    <source>
        <dbReference type="ARBA" id="ARBA00007230"/>
    </source>
</evidence>
<feature type="transmembrane region" description="Helical" evidence="7">
    <location>
        <begin position="186"/>
        <end position="205"/>
    </location>
</feature>
<reference evidence="8" key="3">
    <citation type="submission" date="2025-09" db="UniProtKB">
        <authorList>
            <consortium name="Ensembl"/>
        </authorList>
    </citation>
    <scope>IDENTIFICATION</scope>
</reference>
<sequence>MGQDRGKYDFYVGLALAVSSSIFIGGSFILKKKGLLRLARKGSMRAGQGGHAYLKEWLWWAGLLSSKSNYVCVRFMRLSITCLHIFDVCVVFLVRCGSCGYLKHSNQLEFNLDSDEFVIWPADYLIRVHTGRFYCPNKLHSILMSICLRCKTRCFVRRFPTLFVFTVGAGEAANFAAYAFAPATLVTPLGALSVLVSAVLSSYFLTERLNLHGKLGCLLSILGSTTMVIHAPQEEEITSLEDMAEKLVDPGFCVFATLVIIVALIFIFVVGPRHGQTNILVYITICSVIGALSVSCVKGLGIAIKEAIAGKNVVGNPLAWILLLGLVACVSTQINYLNKALDIFNTSLVTPIYYVFFTTSVLTCSAILFKEWGHMGSDDVIGTLSGFSTIIIGIFLLHAFKDISVSLANLAVSMRKEERAFPTANGLGSHSTYEMLHESNEDMEDRDMGSSFDSVSRRNGAMTSVDH</sequence>
<dbReference type="Pfam" id="PF05653">
    <property type="entry name" value="Mg_trans_NIPA"/>
    <property type="match status" value="2"/>
</dbReference>
<dbReference type="Ensembl" id="ENSTRUT00000074024.1">
    <property type="protein sequence ID" value="ENSTRUP00000070459.1"/>
    <property type="gene ID" value="ENSTRUG00000009666.3"/>
</dbReference>
<dbReference type="AlphaFoldDB" id="A0A674N9R8"/>
<dbReference type="InterPro" id="IPR008521">
    <property type="entry name" value="Mg_trans_NIPA"/>
</dbReference>
<feature type="transmembrane region" description="Helical" evidence="7">
    <location>
        <begin position="159"/>
        <end position="180"/>
    </location>
</feature>
<comment type="similarity">
    <text evidence="2">Belongs to the NIPA family.</text>
</comment>
<accession>A0A674N9R8</accession>
<gene>
    <name evidence="8" type="primary">nipa2</name>
</gene>
<keyword evidence="9" id="KW-1185">Reference proteome</keyword>
<evidence type="ECO:0000256" key="7">
    <source>
        <dbReference type="SAM" id="Phobius"/>
    </source>
</evidence>
<evidence type="ECO:0000256" key="4">
    <source>
        <dbReference type="ARBA" id="ARBA00022989"/>
    </source>
</evidence>
<feature type="transmembrane region" description="Helical" evidence="7">
    <location>
        <begin position="252"/>
        <end position="273"/>
    </location>
</feature>
<proteinExistence type="inferred from homology"/>
<evidence type="ECO:0000256" key="5">
    <source>
        <dbReference type="ARBA" id="ARBA00023136"/>
    </source>
</evidence>
<dbReference type="GeneTree" id="ENSGT00940000155651"/>
<protein>
    <submittedName>
        <fullName evidence="8">NIPA magnesium transporter 2</fullName>
    </submittedName>
</protein>
<feature type="transmembrane region" description="Helical" evidence="7">
    <location>
        <begin position="348"/>
        <end position="369"/>
    </location>
</feature>
<keyword evidence="4 7" id="KW-1133">Transmembrane helix</keyword>
<feature type="transmembrane region" description="Helical" evidence="7">
    <location>
        <begin position="381"/>
        <end position="400"/>
    </location>
</feature>
<organism evidence="8 9">
    <name type="scientific">Takifugu rubripes</name>
    <name type="common">Japanese pufferfish</name>
    <name type="synonym">Fugu rubripes</name>
    <dbReference type="NCBI Taxonomy" id="31033"/>
    <lineage>
        <taxon>Eukaryota</taxon>
        <taxon>Metazoa</taxon>
        <taxon>Chordata</taxon>
        <taxon>Craniata</taxon>
        <taxon>Vertebrata</taxon>
        <taxon>Euteleostomi</taxon>
        <taxon>Actinopterygii</taxon>
        <taxon>Neopterygii</taxon>
        <taxon>Teleostei</taxon>
        <taxon>Neoteleostei</taxon>
        <taxon>Acanthomorphata</taxon>
        <taxon>Eupercaria</taxon>
        <taxon>Tetraodontiformes</taxon>
        <taxon>Tetradontoidea</taxon>
        <taxon>Tetraodontidae</taxon>
        <taxon>Takifugu</taxon>
    </lineage>
</organism>